<name>A0A1H5T934_9BACT</name>
<dbReference type="Pfam" id="PF07238">
    <property type="entry name" value="PilZ"/>
    <property type="match status" value="1"/>
</dbReference>
<dbReference type="InterPro" id="IPR009875">
    <property type="entry name" value="PilZ_domain"/>
</dbReference>
<dbReference type="Gene3D" id="2.40.10.220">
    <property type="entry name" value="predicted glycosyltransferase like domains"/>
    <property type="match status" value="1"/>
</dbReference>
<dbReference type="EMBL" id="FNVA01000001">
    <property type="protein sequence ID" value="SEF58497.1"/>
    <property type="molecule type" value="Genomic_DNA"/>
</dbReference>
<evidence type="ECO:0000259" key="1">
    <source>
        <dbReference type="Pfam" id="PF07238"/>
    </source>
</evidence>
<dbReference type="GO" id="GO:0035438">
    <property type="term" value="F:cyclic-di-GMP binding"/>
    <property type="evidence" value="ECO:0007669"/>
    <property type="project" value="InterPro"/>
</dbReference>
<protein>
    <submittedName>
        <fullName evidence="2">PilZ domain-containing protein</fullName>
    </submittedName>
</protein>
<dbReference type="SUPFAM" id="SSF141371">
    <property type="entry name" value="PilZ domain-like"/>
    <property type="match status" value="1"/>
</dbReference>
<evidence type="ECO:0000313" key="2">
    <source>
        <dbReference type="EMBL" id="SEF58497.1"/>
    </source>
</evidence>
<sequence>MPTSANAVNIDPVRTAVRFPLHLEIVLKTPDREYVAVTEDVSANGVLFCADELPAVGERVEFKLMMPSTIMGGAEDVALHCKGRIVRHIPEKKMAAAVIDEYSLKAEHA</sequence>
<proteinExistence type="predicted"/>
<dbReference type="Proteomes" id="UP000236728">
    <property type="component" value="Unassembled WGS sequence"/>
</dbReference>
<feature type="domain" description="PilZ" evidence="1">
    <location>
        <begin position="13"/>
        <end position="93"/>
    </location>
</feature>
<reference evidence="2 3" key="1">
    <citation type="submission" date="2016-10" db="EMBL/GenBank/DDBJ databases">
        <authorList>
            <person name="de Groot N.N."/>
        </authorList>
    </citation>
    <scope>NUCLEOTIDE SEQUENCE [LARGE SCALE GENOMIC DNA]</scope>
    <source>
        <strain evidence="2 3">DSM 22489</strain>
    </source>
</reference>
<organism evidence="2 3">
    <name type="scientific">Bryocella elongata</name>
    <dbReference type="NCBI Taxonomy" id="863522"/>
    <lineage>
        <taxon>Bacteria</taxon>
        <taxon>Pseudomonadati</taxon>
        <taxon>Acidobacteriota</taxon>
        <taxon>Terriglobia</taxon>
        <taxon>Terriglobales</taxon>
        <taxon>Acidobacteriaceae</taxon>
        <taxon>Bryocella</taxon>
    </lineage>
</organism>
<keyword evidence="3" id="KW-1185">Reference proteome</keyword>
<dbReference type="RefSeq" id="WP_200821454.1">
    <property type="nucleotide sequence ID" value="NZ_FNVA01000001.1"/>
</dbReference>
<dbReference type="AlphaFoldDB" id="A0A1H5T934"/>
<gene>
    <name evidence="2" type="ORF">SAMN05421819_0499</name>
</gene>
<evidence type="ECO:0000313" key="3">
    <source>
        <dbReference type="Proteomes" id="UP000236728"/>
    </source>
</evidence>
<accession>A0A1H5T934</accession>